<evidence type="ECO:0000259" key="1">
    <source>
        <dbReference type="Pfam" id="PF19587"/>
    </source>
</evidence>
<name>A0A964W238_9CLOT</name>
<organism evidence="2 3">
    <name type="scientific">Clostridium chromiireducens</name>
    <dbReference type="NCBI Taxonomy" id="225345"/>
    <lineage>
        <taxon>Bacteria</taxon>
        <taxon>Bacillati</taxon>
        <taxon>Bacillota</taxon>
        <taxon>Clostridia</taxon>
        <taxon>Eubacteriales</taxon>
        <taxon>Clostridiaceae</taxon>
        <taxon>Clostridium</taxon>
    </lineage>
</organism>
<gene>
    <name evidence="2" type="ORF">GKZ28_08390</name>
</gene>
<dbReference type="Proteomes" id="UP000656077">
    <property type="component" value="Unassembled WGS sequence"/>
</dbReference>
<proteinExistence type="predicted"/>
<evidence type="ECO:0000313" key="3">
    <source>
        <dbReference type="Proteomes" id="UP000656077"/>
    </source>
</evidence>
<dbReference type="Pfam" id="PF19587">
    <property type="entry name" value="DUF6094"/>
    <property type="match status" value="1"/>
</dbReference>
<dbReference type="AlphaFoldDB" id="A0A964W238"/>
<protein>
    <recommendedName>
        <fullName evidence="1">DUF6094 domain-containing protein</fullName>
    </recommendedName>
</protein>
<comment type="caution">
    <text evidence="2">The sequence shown here is derived from an EMBL/GenBank/DDBJ whole genome shotgun (WGS) entry which is preliminary data.</text>
</comment>
<reference evidence="2" key="1">
    <citation type="submission" date="2019-12" db="EMBL/GenBank/DDBJ databases">
        <title>Microbes associate with the intestines of laboratory mice.</title>
        <authorList>
            <person name="Navarre W."/>
            <person name="Wong E."/>
        </authorList>
    </citation>
    <scope>NUCLEOTIDE SEQUENCE</scope>
    <source>
        <strain evidence="2">NM79_F5</strain>
    </source>
</reference>
<sequence>MNSNVIERKMNSERQWGNEGKLGFFPTAKSVVDMEMKLIDFSEIEGSDITLNIADLSGGEGDQLSWMYQYLKKNNIKSEAYYNELAKERYESGMREYSYFNGTNTDIFELRIANKSNRNLNKKVFSIIRNNPPYIWLNKGDRNVRAEYEFFIKNSLFDINGGIHIFELPIHQLLGISNLISVINYRYDMKVFKFPKGEFEKFKQVVVICKKRHVAVQDKDRIEQIKSDLENDNIPYLDQVETPIFKVCYNDFKKTPSINLFRNGKITDETLFSGLNQVIDELIDSDKKDSQIINLERGKPIIELMPGHISQILASGGYNGVMGNLLVKGGSNKVIETRKEIEEDKEITTEVEVLKPYLELTNKRGDILYRNF</sequence>
<dbReference type="InterPro" id="IPR046076">
    <property type="entry name" value="DUF6094"/>
</dbReference>
<dbReference type="RefSeq" id="WP_160358808.1">
    <property type="nucleotide sequence ID" value="NZ_WSRQ01000010.1"/>
</dbReference>
<feature type="domain" description="DUF6094" evidence="1">
    <location>
        <begin position="18"/>
        <end position="241"/>
    </location>
</feature>
<accession>A0A964W238</accession>
<dbReference type="EMBL" id="WSRQ01000010">
    <property type="protein sequence ID" value="MVX63713.1"/>
    <property type="molecule type" value="Genomic_DNA"/>
</dbReference>
<evidence type="ECO:0000313" key="2">
    <source>
        <dbReference type="EMBL" id="MVX63713.1"/>
    </source>
</evidence>